<reference evidence="2" key="1">
    <citation type="journal article" date="2014" name="Nat. Commun.">
        <title>The emerging biofuel crop Camelina sativa retains a highly undifferentiated hexaploid genome structure.</title>
        <authorList>
            <person name="Kagale S."/>
            <person name="Koh C."/>
            <person name="Nixon J."/>
            <person name="Bollina V."/>
            <person name="Clarke W.E."/>
            <person name="Tuteja R."/>
            <person name="Spillane C."/>
            <person name="Robinson S.J."/>
            <person name="Links M.G."/>
            <person name="Clarke C."/>
            <person name="Higgins E.E."/>
            <person name="Huebert T."/>
            <person name="Sharpe A.G."/>
            <person name="Parkin I.A."/>
        </authorList>
    </citation>
    <scope>NUCLEOTIDE SEQUENCE [LARGE SCALE GENOMIC DNA]</scope>
    <source>
        <strain evidence="2">cv. DH55</strain>
    </source>
</reference>
<organism evidence="2 3">
    <name type="scientific">Camelina sativa</name>
    <name type="common">False flax</name>
    <name type="synonym">Myagrum sativum</name>
    <dbReference type="NCBI Taxonomy" id="90675"/>
    <lineage>
        <taxon>Eukaryota</taxon>
        <taxon>Viridiplantae</taxon>
        <taxon>Streptophyta</taxon>
        <taxon>Embryophyta</taxon>
        <taxon>Tracheophyta</taxon>
        <taxon>Spermatophyta</taxon>
        <taxon>Magnoliopsida</taxon>
        <taxon>eudicotyledons</taxon>
        <taxon>Gunneridae</taxon>
        <taxon>Pentapetalae</taxon>
        <taxon>rosids</taxon>
        <taxon>malvids</taxon>
        <taxon>Brassicales</taxon>
        <taxon>Brassicaceae</taxon>
        <taxon>Camelineae</taxon>
        <taxon>Camelina</taxon>
    </lineage>
</organism>
<evidence type="ECO:0000313" key="3">
    <source>
        <dbReference type="RefSeq" id="XP_010440529.1"/>
    </source>
</evidence>
<accession>A0ABM0UFU2</accession>
<feature type="compositionally biased region" description="Basic and acidic residues" evidence="1">
    <location>
        <begin position="310"/>
        <end position="321"/>
    </location>
</feature>
<reference evidence="3" key="2">
    <citation type="submission" date="2025-08" db="UniProtKB">
        <authorList>
            <consortium name="RefSeq"/>
        </authorList>
    </citation>
    <scope>IDENTIFICATION</scope>
    <source>
        <tissue evidence="3">Leaf</tissue>
    </source>
</reference>
<proteinExistence type="predicted"/>
<evidence type="ECO:0000256" key="1">
    <source>
        <dbReference type="SAM" id="MobiDB-lite"/>
    </source>
</evidence>
<dbReference type="PANTHER" id="PTHR34461:SF4">
    <property type="entry name" value="OS01G0101800 PROTEIN"/>
    <property type="match status" value="1"/>
</dbReference>
<feature type="region of interest" description="Disordered" evidence="1">
    <location>
        <begin position="243"/>
        <end position="265"/>
    </location>
</feature>
<feature type="region of interest" description="Disordered" evidence="1">
    <location>
        <begin position="298"/>
        <end position="366"/>
    </location>
</feature>
<dbReference type="PANTHER" id="PTHR34461">
    <property type="entry name" value="EXPRESSED PROTEIN"/>
    <property type="match status" value="1"/>
</dbReference>
<protein>
    <submittedName>
        <fullName evidence="3">Uncharacterized protein LOC104723815</fullName>
    </submittedName>
</protein>
<evidence type="ECO:0000313" key="2">
    <source>
        <dbReference type="Proteomes" id="UP000694864"/>
    </source>
</evidence>
<sequence length="366" mass="40497">MAAESDYTIKKRMRFSSSSVRGTTSKSLMASKLRNHSNRSTVRFSPAVSHIGNRFLTDLRHQHASPPLSDKIVTKMPRACPRVTVRNLCLRRISSSPSSISSDWDFHVKGQNQTKELNVESPCDSPNANVVRIGSNDIIEVVECSQTTSPDSEMFTSVAGCIRQEIDGVSLKNVGVKLGNKIIRHPEKIFKNPGSVSYRRLLPYLKEAADDTRSRDADTKNERDELMVGDDRLSPTGSVLLSPNSFVEPPAQNVHGNISPFKKTTSSSATKKIPLCSKRKLFKVPGSVNYKRMLSYLRDSSEDNPGTTETSKHIDPQKNIEKNAPAIENKGAAAEAKDLNTYSNDVETPLSDLEKEQETQTFVSSI</sequence>
<keyword evidence="2" id="KW-1185">Reference proteome</keyword>
<dbReference type="Proteomes" id="UP000694864">
    <property type="component" value="Chromosome 11"/>
</dbReference>
<dbReference type="RefSeq" id="XP_010440529.1">
    <property type="nucleotide sequence ID" value="XM_010442227.2"/>
</dbReference>
<name>A0ABM0UFU2_CAMSA</name>
<gene>
    <name evidence="3" type="primary">LOC104723815</name>
</gene>
<dbReference type="GeneID" id="104723815"/>